<dbReference type="SUPFAM" id="SSF49319">
    <property type="entry name" value="Actinoxanthin-like"/>
    <property type="match status" value="1"/>
</dbReference>
<evidence type="ECO:0000256" key="6">
    <source>
        <dbReference type="SAM" id="Phobius"/>
    </source>
</evidence>
<evidence type="ECO:0000313" key="8">
    <source>
        <dbReference type="EMBL" id="ROO88514.1"/>
    </source>
</evidence>
<dbReference type="InterPro" id="IPR002186">
    <property type="entry name" value="Neocarzinostatin_fam"/>
</dbReference>
<feature type="chain" id="PRO_5018194106" evidence="7">
    <location>
        <begin position="24"/>
        <end position="196"/>
    </location>
</feature>
<evidence type="ECO:0000256" key="5">
    <source>
        <dbReference type="ARBA" id="ARBA00023157"/>
    </source>
</evidence>
<keyword evidence="4" id="KW-0238">DNA-binding</keyword>
<proteinExistence type="inferred from homology"/>
<reference evidence="8 9" key="1">
    <citation type="submission" date="2018-11" db="EMBL/GenBank/DDBJ databases">
        <title>Sequencing the genomes of 1000 actinobacteria strains.</title>
        <authorList>
            <person name="Klenk H.-P."/>
        </authorList>
    </citation>
    <scope>NUCLEOTIDE SEQUENCE [LARGE SCALE GENOMIC DNA]</scope>
    <source>
        <strain evidence="8 9">DSM 44254</strain>
    </source>
</reference>
<dbReference type="InterPro" id="IPR027273">
    <property type="entry name" value="Neocarzinostatin-like"/>
</dbReference>
<evidence type="ECO:0000256" key="1">
    <source>
        <dbReference type="ARBA" id="ARBA00010648"/>
    </source>
</evidence>
<comment type="caution">
    <text evidence="8">The sequence shown here is derived from an EMBL/GenBank/DDBJ whole genome shotgun (WGS) entry which is preliminary data.</text>
</comment>
<dbReference type="AlphaFoldDB" id="A0A3N1D4P8"/>
<feature type="signal peptide" evidence="7">
    <location>
        <begin position="1"/>
        <end position="23"/>
    </location>
</feature>
<dbReference type="Pfam" id="PF00960">
    <property type="entry name" value="Neocarzinostat"/>
    <property type="match status" value="1"/>
</dbReference>
<dbReference type="EMBL" id="RJKE01000001">
    <property type="protein sequence ID" value="ROO88514.1"/>
    <property type="molecule type" value="Genomic_DNA"/>
</dbReference>
<evidence type="ECO:0000313" key="9">
    <source>
        <dbReference type="Proteomes" id="UP000272400"/>
    </source>
</evidence>
<name>A0A3N1D4P8_9ACTN</name>
<keyword evidence="5" id="KW-1015">Disulfide bond</keyword>
<keyword evidence="6" id="KW-0812">Transmembrane</keyword>
<evidence type="ECO:0000256" key="3">
    <source>
        <dbReference type="ARBA" id="ARBA00023022"/>
    </source>
</evidence>
<organism evidence="8 9">
    <name type="scientific">Actinocorallia herbida</name>
    <dbReference type="NCBI Taxonomy" id="58109"/>
    <lineage>
        <taxon>Bacteria</taxon>
        <taxon>Bacillati</taxon>
        <taxon>Actinomycetota</taxon>
        <taxon>Actinomycetes</taxon>
        <taxon>Streptosporangiales</taxon>
        <taxon>Thermomonosporaceae</taxon>
        <taxon>Actinocorallia</taxon>
    </lineage>
</organism>
<dbReference type="GO" id="GO:0003677">
    <property type="term" value="F:DNA binding"/>
    <property type="evidence" value="ECO:0007669"/>
    <property type="project" value="UniProtKB-KW"/>
</dbReference>
<keyword evidence="6" id="KW-0472">Membrane</keyword>
<protein>
    <submittedName>
        <fullName evidence="8">Neocarzinostatin family protein</fullName>
    </submittedName>
</protein>
<accession>A0A3N1D4P8</accession>
<dbReference type="Proteomes" id="UP000272400">
    <property type="component" value="Unassembled WGS sequence"/>
</dbReference>
<feature type="transmembrane region" description="Helical" evidence="6">
    <location>
        <begin position="169"/>
        <end position="187"/>
    </location>
</feature>
<evidence type="ECO:0000256" key="2">
    <source>
        <dbReference type="ARBA" id="ARBA00022529"/>
    </source>
</evidence>
<dbReference type="OrthoDB" id="3294823at2"/>
<evidence type="ECO:0000256" key="4">
    <source>
        <dbReference type="ARBA" id="ARBA00023125"/>
    </source>
</evidence>
<dbReference type="Gene3D" id="2.60.40.230">
    <property type="entry name" value="Neocarzinostatin-like"/>
    <property type="match status" value="1"/>
</dbReference>
<gene>
    <name evidence="8" type="ORF">EDD29_6185</name>
</gene>
<keyword evidence="3" id="KW-0044">Antibiotic</keyword>
<evidence type="ECO:0000256" key="7">
    <source>
        <dbReference type="SAM" id="SignalP"/>
    </source>
</evidence>
<keyword evidence="7" id="KW-0732">Signal</keyword>
<sequence>MRSIPLLALVAALALPLTGPAAAAEGAKLTVSATEGLTEGQTITVEGSGFKPGLQGIAVGPCIENYTNGLDHCDLDHGAKFVTADAKGNLEKITLELHTQFKDFDCLKQQCVIGAGPIPDQVPSSVYKANIVKVPLMFEGATFTPTEAALPGASDAAESDPDGVAGPSVLLWAVTFLALVAVTVVAARNQSLRRIK</sequence>
<keyword evidence="2" id="KW-0929">Antimicrobial</keyword>
<comment type="similarity">
    <text evidence="1">Belongs to the neocarzinostatin family.</text>
</comment>
<dbReference type="RefSeq" id="WP_123667747.1">
    <property type="nucleotide sequence ID" value="NZ_RJKE01000001.1"/>
</dbReference>
<keyword evidence="9" id="KW-1185">Reference proteome</keyword>
<dbReference type="GO" id="GO:0042742">
    <property type="term" value="P:defense response to bacterium"/>
    <property type="evidence" value="ECO:0007669"/>
    <property type="project" value="UniProtKB-KW"/>
</dbReference>
<keyword evidence="6" id="KW-1133">Transmembrane helix</keyword>